<evidence type="ECO:0000313" key="1">
    <source>
        <dbReference type="EMBL" id="QIB25971.1"/>
    </source>
</evidence>
<dbReference type="AlphaFoldDB" id="A0A6P1Y9Y9"/>
<dbReference type="Pfam" id="PF20353">
    <property type="entry name" value="DUF6648"/>
    <property type="match status" value="1"/>
</dbReference>
<sequence>MAYYKRESLFDKFFNHRDALIIQYINGDITKREFLKLNFEYIQKMNVKPFSRIDSFEKGMYNYQYYNMLAKYYYMTAMDIKKKNKHFDYYRACIDEANYYYNLKDRATLKLLRFLKFKNVEAYFIKVQSRFLKDKLYEIDLKDYENAILHSKSRWLLKILKDEGVFFEGVRKSLIDSYINENIDYKNYLLLI</sequence>
<dbReference type="RefSeq" id="WP_163234177.1">
    <property type="nucleotide sequence ID" value="NZ_CP048617.1"/>
</dbReference>
<organism evidence="1 2">
    <name type="scientific">Caloranaerobacter azorensis</name>
    <dbReference type="NCBI Taxonomy" id="116090"/>
    <lineage>
        <taxon>Bacteria</taxon>
        <taxon>Bacillati</taxon>
        <taxon>Bacillota</taxon>
        <taxon>Tissierellia</taxon>
        <taxon>Tissierellales</taxon>
        <taxon>Thermohalobacteraceae</taxon>
        <taxon>Caloranaerobacter</taxon>
    </lineage>
</organism>
<reference evidence="1 2" key="1">
    <citation type="submission" date="2020-02" db="EMBL/GenBank/DDBJ databases">
        <title>Thermophilic hydrogen producing bacteria, Caloranaerobacter azorensis.</title>
        <authorList>
            <person name="Baek K."/>
        </authorList>
    </citation>
    <scope>NUCLEOTIDE SEQUENCE [LARGE SCALE GENOMIC DNA]</scope>
    <source>
        <strain evidence="1 2">T3-1</strain>
    </source>
</reference>
<evidence type="ECO:0000313" key="2">
    <source>
        <dbReference type="Proteomes" id="UP000464452"/>
    </source>
</evidence>
<dbReference type="EMBL" id="CP048617">
    <property type="protein sequence ID" value="QIB25971.1"/>
    <property type="molecule type" value="Genomic_DNA"/>
</dbReference>
<proteinExistence type="predicted"/>
<name>A0A6P1Y9Y9_9FIRM</name>
<gene>
    <name evidence="1" type="ORF">G3A45_00750</name>
</gene>
<protein>
    <submittedName>
        <fullName evidence="1">Uncharacterized protein</fullName>
    </submittedName>
</protein>
<dbReference type="InterPro" id="IPR046590">
    <property type="entry name" value="DUF6648"/>
</dbReference>
<dbReference type="Proteomes" id="UP000464452">
    <property type="component" value="Chromosome"/>
</dbReference>
<accession>A0A6P1Y9Y9</accession>
<dbReference type="KEGG" id="cazo:G3A45_00750"/>